<dbReference type="RefSeq" id="WP_189994487.1">
    <property type="nucleotide sequence ID" value="NZ_BMZS01000012.1"/>
</dbReference>
<keyword evidence="4" id="KW-1185">Reference proteome</keyword>
<proteinExistence type="inferred from homology"/>
<dbReference type="Gene3D" id="2.40.420.20">
    <property type="match status" value="1"/>
</dbReference>
<dbReference type="Gene3D" id="1.10.287.470">
    <property type="entry name" value="Helix hairpin bin"/>
    <property type="match status" value="1"/>
</dbReference>
<dbReference type="SUPFAM" id="SSF111369">
    <property type="entry name" value="HlyD-like secretion proteins"/>
    <property type="match status" value="1"/>
</dbReference>
<reference evidence="3" key="2">
    <citation type="submission" date="2020-09" db="EMBL/GenBank/DDBJ databases">
        <authorList>
            <person name="Sun Q."/>
            <person name="Kim S."/>
        </authorList>
    </citation>
    <scope>NUCLEOTIDE SEQUENCE</scope>
    <source>
        <strain evidence="3">KCTC 42651</strain>
    </source>
</reference>
<organism evidence="3 4">
    <name type="scientific">Thalassobaculum fulvum</name>
    <dbReference type="NCBI Taxonomy" id="1633335"/>
    <lineage>
        <taxon>Bacteria</taxon>
        <taxon>Pseudomonadati</taxon>
        <taxon>Pseudomonadota</taxon>
        <taxon>Alphaproteobacteria</taxon>
        <taxon>Rhodospirillales</taxon>
        <taxon>Thalassobaculaceae</taxon>
        <taxon>Thalassobaculum</taxon>
    </lineage>
</organism>
<gene>
    <name evidence="3" type="ORF">GCM10017083_48130</name>
</gene>
<protein>
    <submittedName>
        <fullName evidence="3">Hemolysin D</fullName>
    </submittedName>
</protein>
<accession>A0A918XXA8</accession>
<evidence type="ECO:0000313" key="4">
    <source>
        <dbReference type="Proteomes" id="UP000630353"/>
    </source>
</evidence>
<dbReference type="PANTHER" id="PTHR30469">
    <property type="entry name" value="MULTIDRUG RESISTANCE PROTEIN MDTA"/>
    <property type="match status" value="1"/>
</dbReference>
<comment type="caution">
    <text evidence="3">The sequence shown here is derived from an EMBL/GenBank/DDBJ whole genome shotgun (WGS) entry which is preliminary data.</text>
</comment>
<dbReference type="Gene3D" id="2.40.50.100">
    <property type="match status" value="1"/>
</dbReference>
<dbReference type="PANTHER" id="PTHR30469:SF29">
    <property type="entry name" value="BLR2860 PROTEIN"/>
    <property type="match status" value="1"/>
</dbReference>
<dbReference type="GO" id="GO:1990281">
    <property type="term" value="C:efflux pump complex"/>
    <property type="evidence" value="ECO:0007669"/>
    <property type="project" value="TreeGrafter"/>
</dbReference>
<dbReference type="InterPro" id="IPR058792">
    <property type="entry name" value="Beta-barrel_RND_2"/>
</dbReference>
<dbReference type="GO" id="GO:0015562">
    <property type="term" value="F:efflux transmembrane transporter activity"/>
    <property type="evidence" value="ECO:0007669"/>
    <property type="project" value="TreeGrafter"/>
</dbReference>
<reference evidence="3" key="1">
    <citation type="journal article" date="2014" name="Int. J. Syst. Evol. Microbiol.">
        <title>Complete genome sequence of Corynebacterium casei LMG S-19264T (=DSM 44701T), isolated from a smear-ripened cheese.</title>
        <authorList>
            <consortium name="US DOE Joint Genome Institute (JGI-PGF)"/>
            <person name="Walter F."/>
            <person name="Albersmeier A."/>
            <person name="Kalinowski J."/>
            <person name="Ruckert C."/>
        </authorList>
    </citation>
    <scope>NUCLEOTIDE SEQUENCE</scope>
    <source>
        <strain evidence="3">KCTC 42651</strain>
    </source>
</reference>
<dbReference type="Pfam" id="PF25954">
    <property type="entry name" value="Beta-barrel_RND_2"/>
    <property type="match status" value="1"/>
</dbReference>
<comment type="similarity">
    <text evidence="1">Belongs to the membrane fusion protein (MFP) (TC 8.A.1) family.</text>
</comment>
<dbReference type="InterPro" id="IPR006143">
    <property type="entry name" value="RND_pump_MFP"/>
</dbReference>
<dbReference type="NCBIfam" id="TIGR01730">
    <property type="entry name" value="RND_mfp"/>
    <property type="match status" value="1"/>
</dbReference>
<dbReference type="Proteomes" id="UP000630353">
    <property type="component" value="Unassembled WGS sequence"/>
</dbReference>
<sequence>MRVNLSVILATAIAIGAAGWILSGQVADQPATAAVDGPLAPQATTAPQPPRVRVLTSQARDYVAVVRASGQTLAKRSVEIRAETAGRVASVGAPRGSMVDAGQLIVQLDEADRRAQLERAKARVQHRRIEYDAARQLAAKGYQAETKRAQALADLEEARADQAHIQVDLERTRIVAPFRAVLDRRPMEVGDYLQVGDPVATLVELDPMRAVANIPEQEAPALVEGMPATVRLSSGADFPAVVTYTAAAADSATRTFRIEAEFANPEGRIGEGMTAELQIPLPATRAHHVSPAVFLLDDQGKIGVMTVDSGDVARFRRIAVLGSDDRGAWITGLPETARIVTVGQQLVTDGQAVTPVEVGAGAPQS</sequence>
<evidence type="ECO:0000256" key="1">
    <source>
        <dbReference type="ARBA" id="ARBA00009477"/>
    </source>
</evidence>
<name>A0A918XXA8_9PROT</name>
<dbReference type="EMBL" id="BMZS01000012">
    <property type="protein sequence ID" value="GHD61135.1"/>
    <property type="molecule type" value="Genomic_DNA"/>
</dbReference>
<dbReference type="Gene3D" id="2.40.30.170">
    <property type="match status" value="1"/>
</dbReference>
<dbReference type="AlphaFoldDB" id="A0A918XXA8"/>
<evidence type="ECO:0000259" key="2">
    <source>
        <dbReference type="Pfam" id="PF25954"/>
    </source>
</evidence>
<feature type="domain" description="CusB-like beta-barrel" evidence="2">
    <location>
        <begin position="211"/>
        <end position="279"/>
    </location>
</feature>
<evidence type="ECO:0000313" key="3">
    <source>
        <dbReference type="EMBL" id="GHD61135.1"/>
    </source>
</evidence>